<dbReference type="OrthoDB" id="3187054at2759"/>
<accession>A0A2R6S4M2</accession>
<evidence type="ECO:0000313" key="2">
    <source>
        <dbReference type="EMBL" id="PSS37231.1"/>
    </source>
</evidence>
<dbReference type="Proteomes" id="UP000186601">
    <property type="component" value="Unassembled WGS sequence"/>
</dbReference>
<name>A0A2R6S4M2_9APHY</name>
<dbReference type="EMBL" id="MLYV02000070">
    <property type="protein sequence ID" value="PSS37231.1"/>
    <property type="molecule type" value="Genomic_DNA"/>
</dbReference>
<comment type="caution">
    <text evidence="2">The sequence shown here is derived from an EMBL/GenBank/DDBJ whole genome shotgun (WGS) entry which is preliminary data.</text>
</comment>
<keyword evidence="3" id="KW-1185">Reference proteome</keyword>
<reference evidence="2 3" key="1">
    <citation type="submission" date="2018-02" db="EMBL/GenBank/DDBJ databases">
        <title>Genome sequence of the basidiomycete white-rot fungus Phlebia centrifuga.</title>
        <authorList>
            <person name="Granchi Z."/>
            <person name="Peng M."/>
            <person name="de Vries R.P."/>
            <person name="Hilden K."/>
            <person name="Makela M.R."/>
            <person name="Grigoriev I."/>
            <person name="Riley R."/>
        </authorList>
    </citation>
    <scope>NUCLEOTIDE SEQUENCE [LARGE SCALE GENOMIC DNA]</scope>
    <source>
        <strain evidence="2 3">FBCC195</strain>
    </source>
</reference>
<proteinExistence type="predicted"/>
<sequence length="183" mass="20129">MVTVQSPRPRSILKHPPPLSVTPPSPRPPIVRTESTQLLSIDPSVFRPLVHFPSASSLSRTFFAHSAATYDRTPIVVPPNNCSLPERGCPGRTYHLEDGEQTINVVRELIRQDERKARGRSPSPTDPRRHISALHNLNPTRVDEEALADVTSSCSIAQYDFSQVDMTVRSAKGVSCATIKVAS</sequence>
<dbReference type="AlphaFoldDB" id="A0A2R6S4M2"/>
<feature type="compositionally biased region" description="Pro residues" evidence="1">
    <location>
        <begin position="15"/>
        <end position="28"/>
    </location>
</feature>
<feature type="region of interest" description="Disordered" evidence="1">
    <location>
        <begin position="1"/>
        <end position="28"/>
    </location>
</feature>
<dbReference type="STRING" id="98765.A0A2R6S4M2"/>
<evidence type="ECO:0000256" key="1">
    <source>
        <dbReference type="SAM" id="MobiDB-lite"/>
    </source>
</evidence>
<organism evidence="2 3">
    <name type="scientific">Hermanssonia centrifuga</name>
    <dbReference type="NCBI Taxonomy" id="98765"/>
    <lineage>
        <taxon>Eukaryota</taxon>
        <taxon>Fungi</taxon>
        <taxon>Dikarya</taxon>
        <taxon>Basidiomycota</taxon>
        <taxon>Agaricomycotina</taxon>
        <taxon>Agaricomycetes</taxon>
        <taxon>Polyporales</taxon>
        <taxon>Meruliaceae</taxon>
        <taxon>Hermanssonia</taxon>
    </lineage>
</organism>
<gene>
    <name evidence="2" type="ORF">PHLCEN_2v920</name>
</gene>
<protein>
    <submittedName>
        <fullName evidence="2">Uncharacterized protein</fullName>
    </submittedName>
</protein>
<evidence type="ECO:0000313" key="3">
    <source>
        <dbReference type="Proteomes" id="UP000186601"/>
    </source>
</evidence>